<dbReference type="EMBL" id="KP795704">
    <property type="protein sequence ID" value="AKN40716.1"/>
    <property type="molecule type" value="Genomic_DNA"/>
</dbReference>
<keyword evidence="1" id="KW-1133">Transmembrane helix</keyword>
<keyword evidence="1" id="KW-0812">Transmembrane</keyword>
<reference evidence="2" key="1">
    <citation type="journal article" date="2015" name="MBio">
        <title>Eco-Evolutionary Dynamics of Episomes among Ecologically Cohesive Bacterial Populations.</title>
        <authorList>
            <person name="Xue H."/>
            <person name="Cordero O.X."/>
            <person name="Camas F.M."/>
            <person name="Trimble W."/>
            <person name="Meyer F."/>
            <person name="Guglielmini J."/>
            <person name="Rocha E.P."/>
            <person name="Polz M.F."/>
        </authorList>
    </citation>
    <scope>NUCLEOTIDE SEQUENCE</scope>
    <source>
        <strain evidence="2">FF_112</strain>
    </source>
</reference>
<protein>
    <submittedName>
        <fullName evidence="2">Uncharacterized protein</fullName>
    </submittedName>
</protein>
<sequence>MTDNTTDSPKKRMDKKKGVMGALAVLMLGWLIYDNVPALLDRQPTPKPASLEDPLFNEVTDTAPNIERITPSLTPHAPPKIEHRAVKEAVEVLPSNRAPQTLTVSLTLPPTTKRALMALESQYQSALLDAANQAKLREATSAKALQAALQPPEVVLPPAVDVEALTPREQVAQLQLKSLVKGKLHASAWFELNGELFPVKAGAWIQDLKVHRLTKNTVVLLDKNGQEYVKYMSQVRPVQEVSEENDDER</sequence>
<accession>A0A0H4A4C1</accession>
<proteinExistence type="predicted"/>
<keyword evidence="1" id="KW-0472">Membrane</keyword>
<name>A0A0H4A4C1_9VIBR</name>
<organism evidence="2">
    <name type="scientific">Vibrio tasmaniensis</name>
    <dbReference type="NCBI Taxonomy" id="212663"/>
    <lineage>
        <taxon>Bacteria</taxon>
        <taxon>Pseudomonadati</taxon>
        <taxon>Pseudomonadota</taxon>
        <taxon>Gammaproteobacteria</taxon>
        <taxon>Vibrionales</taxon>
        <taxon>Vibrionaceae</taxon>
        <taxon>Vibrio</taxon>
    </lineage>
</organism>
<evidence type="ECO:0000313" key="2">
    <source>
        <dbReference type="EMBL" id="AKN40716.1"/>
    </source>
</evidence>
<dbReference type="AlphaFoldDB" id="A0A0H4A4C1"/>
<evidence type="ECO:0000256" key="1">
    <source>
        <dbReference type="SAM" id="Phobius"/>
    </source>
</evidence>
<feature type="transmembrane region" description="Helical" evidence="1">
    <location>
        <begin position="20"/>
        <end position="40"/>
    </location>
</feature>